<feature type="region of interest" description="Disordered" evidence="1">
    <location>
        <begin position="31"/>
        <end position="53"/>
    </location>
</feature>
<evidence type="ECO:0000313" key="4">
    <source>
        <dbReference type="Proteomes" id="UP000429785"/>
    </source>
</evidence>
<feature type="signal peptide" evidence="2">
    <location>
        <begin position="1"/>
        <end position="22"/>
    </location>
</feature>
<dbReference type="PROSITE" id="PS51257">
    <property type="entry name" value="PROKAR_LIPOPROTEIN"/>
    <property type="match status" value="1"/>
</dbReference>
<protein>
    <recommendedName>
        <fullName evidence="5">Lipoprotein</fullName>
    </recommendedName>
</protein>
<reference evidence="3 4" key="1">
    <citation type="submission" date="2019-10" db="EMBL/GenBank/DDBJ databases">
        <title>Muricauda olearia CL-SS4 JCM15563 genome.</title>
        <authorList>
            <person name="Liu L."/>
        </authorList>
    </citation>
    <scope>NUCLEOTIDE SEQUENCE [LARGE SCALE GENOMIC DNA]</scope>
    <source>
        <strain evidence="3 4">CL-SS4</strain>
    </source>
</reference>
<proteinExistence type="predicted"/>
<dbReference type="RefSeq" id="WP_152130875.1">
    <property type="nucleotide sequence ID" value="NZ_WELG01000001.1"/>
</dbReference>
<name>A0A6I1E1L4_9FLAO</name>
<feature type="chain" id="PRO_5026157563" description="Lipoprotein" evidence="2">
    <location>
        <begin position="23"/>
        <end position="483"/>
    </location>
</feature>
<keyword evidence="2" id="KW-0732">Signal</keyword>
<dbReference type="EMBL" id="WELG01000001">
    <property type="protein sequence ID" value="KAB7531047.1"/>
    <property type="molecule type" value="Genomic_DNA"/>
</dbReference>
<organism evidence="3 4">
    <name type="scientific">Flagellimonas olearia</name>
    <dbReference type="NCBI Taxonomy" id="552546"/>
    <lineage>
        <taxon>Bacteria</taxon>
        <taxon>Pseudomonadati</taxon>
        <taxon>Bacteroidota</taxon>
        <taxon>Flavobacteriia</taxon>
        <taxon>Flavobacteriales</taxon>
        <taxon>Flavobacteriaceae</taxon>
        <taxon>Flagellimonas</taxon>
    </lineage>
</organism>
<comment type="caution">
    <text evidence="3">The sequence shown here is derived from an EMBL/GenBank/DDBJ whole genome shotgun (WGS) entry which is preliminary data.</text>
</comment>
<gene>
    <name evidence="3" type="ORF">F8C76_06000</name>
</gene>
<dbReference type="Proteomes" id="UP000429785">
    <property type="component" value="Unassembled WGS sequence"/>
</dbReference>
<evidence type="ECO:0000313" key="3">
    <source>
        <dbReference type="EMBL" id="KAB7531047.1"/>
    </source>
</evidence>
<accession>A0A6I1E1L4</accession>
<evidence type="ECO:0000256" key="2">
    <source>
        <dbReference type="SAM" id="SignalP"/>
    </source>
</evidence>
<dbReference type="AlphaFoldDB" id="A0A6I1E1L4"/>
<sequence length="483" mass="55044">MNKKFNLAPKVFLLLFFSLFLAIGCSKEESPVEKEPVGSTPDPEPEPEPEPEPVVYFTFSSDPAFFDTSTQDNWIILHDSDGNLLDYKPYESGDILEFTALDSELTDTFTVTLFLRRISTRFLTVDNIQTSCEGSQFNIISYPSVSKGSNWLKSQYPTRLPGSPAPNHLGEFTLTTENIPGEFPVLNNYFHDLGNGNRGNLSTLRFSEHPNSSSSSHSAGYTTIIQSGINNWENTSYMMSILHADEGLKYLFFQNPDAGNDLTIDYGDFQAFDSYTYFPLIPENENYTLQMVGYENETSFKTHTGYFCLEVNDINNGMQIPLGALDRFTHYKTFFDMKINDNARYQYSILGPKPTISVIPEKPSVSFTQDGIIGFDFTTNTDYVRRVSYFGDPEPIISADDCDVTFWGIASDQENYPVLSTLPDELYTLYPNLEPIDQLEYKSSTIYLQGKTYAEFLRFEFDPTYDHILKYGDVQEYFTLNRE</sequence>
<evidence type="ECO:0008006" key="5">
    <source>
        <dbReference type="Google" id="ProtNLM"/>
    </source>
</evidence>
<dbReference type="OrthoDB" id="1156820at2"/>
<evidence type="ECO:0000256" key="1">
    <source>
        <dbReference type="SAM" id="MobiDB-lite"/>
    </source>
</evidence>